<feature type="domain" description="C-CAP/cofactor C-like" evidence="2">
    <location>
        <begin position="490"/>
        <end position="632"/>
    </location>
</feature>
<dbReference type="PANTHER" id="PTHR16052:SF0">
    <property type="entry name" value="TBCC DOMAIN-CONTAINING PROTEIN 1"/>
    <property type="match status" value="1"/>
</dbReference>
<sequence length="928" mass="110283">MNKMKKKNKNEEVRKKVENGIILSKSYRTCDYRKGCEKDNNHNDNDKINKKNSCLFIRKEIFDHAIIYTTNKMDENNLLIYLKHFYQYFKKENINKNININRKYLNDEIYITLNDWIRYNELIMSQENNIHGNIFTINICKSIWILLSITVQSVRKKNNSKNQKTIFNTPFEDLHIHKYNHNDKKKKNESDDEVEKTDKYVIGKKNKKEHMKEKKKDNFQNDYHKLYATNNLLNNSQINHDNIKNSDCGQFEVWAEDWLNEEICIELVIFFIIIQLLKNDNTKKMYDKSLSEDCWPNIRESKSSVLHINNVDNINKMENKNSVDNNNIVNNLNHVSNMNQLNNINHVSNLHCGHKNNSNCSFINKSNLCDFFQFNGNNYKEFLRRYLICFFCCTDINNSINLMNMPLYFKRYHFLLLDFILDTNNKKNVHEMYLLYNDHKILYKSNNILDWLLDNICCYDLIDSINNNEKLQDIESSSICYVEAEDKERKKRVSIYSVEEINKDIYEIKDIYGKNIYINDDKNIVNIINCKECNIFFFCTIEYLKINFCDDCYIICLSVEMITTLFNCINIDIHLVTRNLKVENVIDTNIFVYTETNIIIFGDTRNIQLAPYNILNTKQKECLKKSKISFTEKNCDLFAFPLKCKLNLLNNSFNNLINTKKPPTYFSILSMGNDKNKVTINKENNTQQNDNINSNNNINNNINNNNNNKCVSFNCINDISHSLRDNKKNESFHLTNKCIENTNNLSCSYTDYVYYLLNPSNFFLIEFSNNFSCNSKKDIKEDEEYNVDNIYNKLNMSINNVNNIQDNINKYISKEEKSIYGCSFENICLQPHMSNYINKTIQDSSKNNLDDKYVCLYLPEVYKNAIETQDEHIINFLNFMNSINLTKIQKQKIMKILMFKLYEYIKRSKKTYRMLNNLVQREHEGTIL</sequence>
<dbReference type="InterPro" id="IPR016098">
    <property type="entry name" value="CAP/MinC_C"/>
</dbReference>
<dbReference type="InterPro" id="IPR017901">
    <property type="entry name" value="C-CAP_CF_C-like"/>
</dbReference>
<dbReference type="InterPro" id="IPR012945">
    <property type="entry name" value="Tubulin-bd_cofactor_C_dom"/>
</dbReference>
<evidence type="ECO:0000259" key="2">
    <source>
        <dbReference type="PROSITE" id="PS51329"/>
    </source>
</evidence>
<name>A0A151LFX9_9APIC</name>
<dbReference type="AlphaFoldDB" id="A0A151LFX9"/>
<dbReference type="KEGG" id="pgab:PGSY75_1203300"/>
<reference evidence="3 4" key="1">
    <citation type="journal article" date="2016" name="Nat. Commun.">
        <title>Genomes of cryptic chimpanzee Plasmodium species reveal key evolutionary events leading to human malaria.</title>
        <authorList>
            <person name="Sundararaman S.A."/>
            <person name="Plenderleith L.J."/>
            <person name="Liu W."/>
            <person name="Loy D.E."/>
            <person name="Learn G.H."/>
            <person name="Li Y."/>
            <person name="Shaw K.S."/>
            <person name="Ayouba A."/>
            <person name="Peeters M."/>
            <person name="Speede S."/>
            <person name="Shaw G.M."/>
            <person name="Bushman F.D."/>
            <person name="Brisson D."/>
            <person name="Rayner J.C."/>
            <person name="Sharp P.M."/>
            <person name="Hahn B.H."/>
        </authorList>
    </citation>
    <scope>NUCLEOTIDE SEQUENCE [LARGE SCALE GENOMIC DNA]</scope>
    <source>
        <strain evidence="3 4">SY75</strain>
    </source>
</reference>
<comment type="similarity">
    <text evidence="1">Belongs to the TBCC family.</text>
</comment>
<evidence type="ECO:0000313" key="3">
    <source>
        <dbReference type="EMBL" id="KYN97852.1"/>
    </source>
</evidence>
<dbReference type="InterPro" id="IPR039589">
    <property type="entry name" value="TBCC1"/>
</dbReference>
<dbReference type="VEuPathDB" id="PlasmoDB:PGABG01_1202400"/>
<dbReference type="EMBL" id="LVLB01000013">
    <property type="protein sequence ID" value="KYN97852.1"/>
    <property type="molecule type" value="Genomic_DNA"/>
</dbReference>
<evidence type="ECO:0000256" key="1">
    <source>
        <dbReference type="ARBA" id="ARBA00008848"/>
    </source>
</evidence>
<dbReference type="PROSITE" id="PS51329">
    <property type="entry name" value="C_CAP_COFACTOR_C"/>
    <property type="match status" value="1"/>
</dbReference>
<comment type="caution">
    <text evidence="3">The sequence shown here is derived from an EMBL/GenBank/DDBJ whole genome shotgun (WGS) entry which is preliminary data.</text>
</comment>
<evidence type="ECO:0000313" key="4">
    <source>
        <dbReference type="Proteomes" id="UP000076004"/>
    </source>
</evidence>
<gene>
    <name evidence="3" type="ORF">PGSY75_1203300</name>
</gene>
<dbReference type="RefSeq" id="XP_018640491.1">
    <property type="nucleotide sequence ID" value="XM_018786626.1"/>
</dbReference>
<organism evidence="3 4">
    <name type="scientific">Plasmodium gaboni</name>
    <dbReference type="NCBI Taxonomy" id="647221"/>
    <lineage>
        <taxon>Eukaryota</taxon>
        <taxon>Sar</taxon>
        <taxon>Alveolata</taxon>
        <taxon>Apicomplexa</taxon>
        <taxon>Aconoidasida</taxon>
        <taxon>Haemosporida</taxon>
        <taxon>Plasmodiidae</taxon>
        <taxon>Plasmodium</taxon>
        <taxon>Plasmodium (Laverania)</taxon>
    </lineage>
</organism>
<dbReference type="Pfam" id="PF07986">
    <property type="entry name" value="TBCC"/>
    <property type="match status" value="1"/>
</dbReference>
<dbReference type="Gene3D" id="2.160.20.70">
    <property type="match status" value="1"/>
</dbReference>
<proteinExistence type="inferred from homology"/>
<dbReference type="VEuPathDB" id="PlasmoDB:PGSY75_1203300"/>
<dbReference type="PANTHER" id="PTHR16052">
    <property type="entry name" value="TBCC DOMAIN-CONTAINING PROTEIN 1"/>
    <property type="match status" value="1"/>
</dbReference>
<dbReference type="Proteomes" id="UP000076004">
    <property type="component" value="Chromosome 12"/>
</dbReference>
<dbReference type="GeneID" id="29777215"/>
<protein>
    <recommendedName>
        <fullName evidence="2">C-CAP/cofactor C-like domain-containing protein</fullName>
    </recommendedName>
</protein>
<accession>A0A151LFX9</accession>